<evidence type="ECO:0000256" key="10">
    <source>
        <dbReference type="ARBA" id="ARBA00023136"/>
    </source>
</evidence>
<dbReference type="InterPro" id="IPR036097">
    <property type="entry name" value="HisK_dim/P_sf"/>
</dbReference>
<evidence type="ECO:0000259" key="12">
    <source>
        <dbReference type="PROSITE" id="PS50109"/>
    </source>
</evidence>
<evidence type="ECO:0000256" key="3">
    <source>
        <dbReference type="ARBA" id="ARBA00012438"/>
    </source>
</evidence>
<reference evidence="14 15" key="1">
    <citation type="submission" date="2020-08" db="EMBL/GenBank/DDBJ databases">
        <title>A Genomic Blueprint of the Chicken Gut Microbiome.</title>
        <authorList>
            <person name="Gilroy R."/>
            <person name="Ravi A."/>
            <person name="Getino M."/>
            <person name="Pursley I."/>
            <person name="Horton D.L."/>
            <person name="Alikhan N.-F."/>
            <person name="Baker D."/>
            <person name="Gharbi K."/>
            <person name="Hall N."/>
            <person name="Watson M."/>
            <person name="Adriaenssens E.M."/>
            <person name="Foster-Nyarko E."/>
            <person name="Jarju S."/>
            <person name="Secka A."/>
            <person name="Antonio M."/>
            <person name="Oren A."/>
            <person name="Chaudhuri R."/>
            <person name="La Ragione R.M."/>
            <person name="Hildebrand F."/>
            <person name="Pallen M.J."/>
        </authorList>
    </citation>
    <scope>NUCLEOTIDE SEQUENCE [LARGE SCALE GENOMIC DNA]</scope>
    <source>
        <strain evidence="14 15">Sa3CUN1</strain>
    </source>
</reference>
<comment type="caution">
    <text evidence="14">The sequence shown here is derived from an EMBL/GenBank/DDBJ whole genome shotgun (WGS) entry which is preliminary data.</text>
</comment>
<dbReference type="Gene3D" id="6.10.340.10">
    <property type="match status" value="1"/>
</dbReference>
<dbReference type="InterPro" id="IPR036890">
    <property type="entry name" value="HATPase_C_sf"/>
</dbReference>
<proteinExistence type="predicted"/>
<keyword evidence="8 11" id="KW-1133">Transmembrane helix</keyword>
<protein>
    <recommendedName>
        <fullName evidence="3">histidine kinase</fullName>
        <ecNumber evidence="3">2.7.13.3</ecNumber>
    </recommendedName>
</protein>
<dbReference type="Pfam" id="PF02518">
    <property type="entry name" value="HATPase_c"/>
    <property type="match status" value="1"/>
</dbReference>
<evidence type="ECO:0000256" key="11">
    <source>
        <dbReference type="SAM" id="Phobius"/>
    </source>
</evidence>
<dbReference type="EC" id="2.7.13.3" evidence="3"/>
<keyword evidence="7 14" id="KW-0418">Kinase</keyword>
<dbReference type="CDD" id="cd06225">
    <property type="entry name" value="HAMP"/>
    <property type="match status" value="1"/>
</dbReference>
<organism evidence="14 15">
    <name type="scientific">Clostridium gallinarum</name>
    <dbReference type="NCBI Taxonomy" id="2762246"/>
    <lineage>
        <taxon>Bacteria</taxon>
        <taxon>Bacillati</taxon>
        <taxon>Bacillota</taxon>
        <taxon>Clostridia</taxon>
        <taxon>Eubacteriales</taxon>
        <taxon>Clostridiaceae</taxon>
        <taxon>Clostridium</taxon>
    </lineage>
</organism>
<gene>
    <name evidence="14" type="ORF">H9660_04890</name>
</gene>
<evidence type="ECO:0000256" key="5">
    <source>
        <dbReference type="ARBA" id="ARBA00022679"/>
    </source>
</evidence>
<keyword evidence="4" id="KW-0597">Phosphoprotein</keyword>
<dbReference type="InterPro" id="IPR005467">
    <property type="entry name" value="His_kinase_dom"/>
</dbReference>
<dbReference type="PANTHER" id="PTHR45528">
    <property type="entry name" value="SENSOR HISTIDINE KINASE CPXA"/>
    <property type="match status" value="1"/>
</dbReference>
<dbReference type="SMART" id="SM00387">
    <property type="entry name" value="HATPase_c"/>
    <property type="match status" value="1"/>
</dbReference>
<dbReference type="GO" id="GO:0016301">
    <property type="term" value="F:kinase activity"/>
    <property type="evidence" value="ECO:0007669"/>
    <property type="project" value="UniProtKB-KW"/>
</dbReference>
<dbReference type="Proteomes" id="UP000640335">
    <property type="component" value="Unassembled WGS sequence"/>
</dbReference>
<comment type="subcellular location">
    <subcellularLocation>
        <location evidence="2">Membrane</location>
        <topology evidence="2">Multi-pass membrane protein</topology>
    </subcellularLocation>
</comment>
<evidence type="ECO:0000256" key="6">
    <source>
        <dbReference type="ARBA" id="ARBA00022692"/>
    </source>
</evidence>
<dbReference type="InterPro" id="IPR003661">
    <property type="entry name" value="HisK_dim/P_dom"/>
</dbReference>
<evidence type="ECO:0000256" key="7">
    <source>
        <dbReference type="ARBA" id="ARBA00022777"/>
    </source>
</evidence>
<keyword evidence="5" id="KW-0808">Transferase</keyword>
<dbReference type="Gene3D" id="1.10.287.130">
    <property type="match status" value="1"/>
</dbReference>
<evidence type="ECO:0000256" key="2">
    <source>
        <dbReference type="ARBA" id="ARBA00004141"/>
    </source>
</evidence>
<dbReference type="SUPFAM" id="SSF47384">
    <property type="entry name" value="Homodimeric domain of signal transducing histidine kinase"/>
    <property type="match status" value="1"/>
</dbReference>
<evidence type="ECO:0000256" key="8">
    <source>
        <dbReference type="ARBA" id="ARBA00022989"/>
    </source>
</evidence>
<evidence type="ECO:0000313" key="15">
    <source>
        <dbReference type="Proteomes" id="UP000640335"/>
    </source>
</evidence>
<dbReference type="Gene3D" id="3.30.565.10">
    <property type="entry name" value="Histidine kinase-like ATPase, C-terminal domain"/>
    <property type="match status" value="1"/>
</dbReference>
<comment type="catalytic activity">
    <reaction evidence="1">
        <text>ATP + protein L-histidine = ADP + protein N-phospho-L-histidine.</text>
        <dbReference type="EC" id="2.7.13.3"/>
    </reaction>
</comment>
<dbReference type="PANTHER" id="PTHR45528:SF10">
    <property type="entry name" value="METHYL-ACCEPTING CHEMOTAXIS PROTEIN"/>
    <property type="match status" value="1"/>
</dbReference>
<dbReference type="SUPFAM" id="SSF158472">
    <property type="entry name" value="HAMP domain-like"/>
    <property type="match status" value="1"/>
</dbReference>
<sequence length="473" mass="54816">MVTIRKKYGLVLLLIFLASTIFFNLLMDNFFKKEFKKLIKNDMENIYHVSSKNLEDYMTLNSIEKSSINIKSFDNKMIRFLAERINTQGVFYDLNGEVISTGTSNENIIDLNIIKDLPASFDEVKNNKTILDIESKNGSMLGKLSIPIYRNYSEQIGTLVLIKDYSEEYIRNTSIKKLVNSIVLLLFLAIFISIYFILSQIIKPIIFLKDKLSEISIGTYPEKIENKSNDEIGVLIDSFNNMSERLKIKDEQEKNIFRNITHELKTPLTNISGYAQILRSDDFNDEEFKRSALDRIISESNRMHEMVVSLLNISKQSSDLKEYSFEEVNIKNIIEELLIIKYPKIIKRKLKVISNIGKETIKGNKQYLTILFSNLIDNGIKYSYENTNITLESKEYNETFEFSILTKGRRIPVEFKDKIFDPFIKIEEKGFSSKDSNGLGLYICKNIVLGHRGKIEVLLNNDETKFIVNIPKD</sequence>
<dbReference type="PROSITE" id="PS50109">
    <property type="entry name" value="HIS_KIN"/>
    <property type="match status" value="1"/>
</dbReference>
<dbReference type="InterPro" id="IPR050398">
    <property type="entry name" value="HssS/ArlS-like"/>
</dbReference>
<feature type="domain" description="Histidine kinase" evidence="12">
    <location>
        <begin position="259"/>
        <end position="473"/>
    </location>
</feature>
<dbReference type="Pfam" id="PF00512">
    <property type="entry name" value="HisKA"/>
    <property type="match status" value="1"/>
</dbReference>
<dbReference type="InterPro" id="IPR003660">
    <property type="entry name" value="HAMP_dom"/>
</dbReference>
<evidence type="ECO:0000313" key="14">
    <source>
        <dbReference type="EMBL" id="MBD7914474.1"/>
    </source>
</evidence>
<keyword evidence="15" id="KW-1185">Reference proteome</keyword>
<dbReference type="CDD" id="cd00082">
    <property type="entry name" value="HisKA"/>
    <property type="match status" value="1"/>
</dbReference>
<feature type="transmembrane region" description="Helical" evidence="11">
    <location>
        <begin position="12"/>
        <end position="31"/>
    </location>
</feature>
<feature type="transmembrane region" description="Helical" evidence="11">
    <location>
        <begin position="178"/>
        <end position="198"/>
    </location>
</feature>
<dbReference type="EMBL" id="JACSQZ010000011">
    <property type="protein sequence ID" value="MBD7914474.1"/>
    <property type="molecule type" value="Genomic_DNA"/>
</dbReference>
<dbReference type="RefSeq" id="WP_191749102.1">
    <property type="nucleotide sequence ID" value="NZ_JACSQZ010000011.1"/>
</dbReference>
<dbReference type="SUPFAM" id="SSF55874">
    <property type="entry name" value="ATPase domain of HSP90 chaperone/DNA topoisomerase II/histidine kinase"/>
    <property type="match status" value="1"/>
</dbReference>
<evidence type="ECO:0000259" key="13">
    <source>
        <dbReference type="PROSITE" id="PS50885"/>
    </source>
</evidence>
<keyword evidence="6 11" id="KW-0812">Transmembrane</keyword>
<dbReference type="InterPro" id="IPR003594">
    <property type="entry name" value="HATPase_dom"/>
</dbReference>
<evidence type="ECO:0000256" key="9">
    <source>
        <dbReference type="ARBA" id="ARBA00023012"/>
    </source>
</evidence>
<feature type="domain" description="HAMP" evidence="13">
    <location>
        <begin position="199"/>
        <end position="251"/>
    </location>
</feature>
<evidence type="ECO:0000256" key="1">
    <source>
        <dbReference type="ARBA" id="ARBA00000085"/>
    </source>
</evidence>
<keyword evidence="9" id="KW-0902">Two-component regulatory system</keyword>
<name>A0ABR8Q246_9CLOT</name>
<dbReference type="SMART" id="SM00388">
    <property type="entry name" value="HisKA"/>
    <property type="match status" value="1"/>
</dbReference>
<dbReference type="SMART" id="SM00304">
    <property type="entry name" value="HAMP"/>
    <property type="match status" value="1"/>
</dbReference>
<dbReference type="PROSITE" id="PS50885">
    <property type="entry name" value="HAMP"/>
    <property type="match status" value="1"/>
</dbReference>
<accession>A0ABR8Q246</accession>
<evidence type="ECO:0000256" key="4">
    <source>
        <dbReference type="ARBA" id="ARBA00022553"/>
    </source>
</evidence>
<keyword evidence="10 11" id="KW-0472">Membrane</keyword>
<dbReference type="Pfam" id="PF00672">
    <property type="entry name" value="HAMP"/>
    <property type="match status" value="1"/>
</dbReference>